<dbReference type="Proteomes" id="UP000528964">
    <property type="component" value="Unassembled WGS sequence"/>
</dbReference>
<dbReference type="PANTHER" id="PTHR10605">
    <property type="entry name" value="HEPARAN SULFATE SULFOTRANSFERASE"/>
    <property type="match status" value="1"/>
</dbReference>
<keyword evidence="3" id="KW-1185">Reference proteome</keyword>
<dbReference type="Gene3D" id="3.40.50.300">
    <property type="entry name" value="P-loop containing nucleotide triphosphate hydrolases"/>
    <property type="match status" value="1"/>
</dbReference>
<reference evidence="2 3" key="1">
    <citation type="submission" date="2020-08" db="EMBL/GenBank/DDBJ databases">
        <title>Genomic Encyclopedia of Type Strains, Phase IV (KMG-IV): sequencing the most valuable type-strain genomes for metagenomic binning, comparative biology and taxonomic classification.</title>
        <authorList>
            <person name="Goeker M."/>
        </authorList>
    </citation>
    <scope>NUCLEOTIDE SEQUENCE [LARGE SCALE GENOMIC DNA]</scope>
    <source>
        <strain evidence="2 3">DSM 25481</strain>
    </source>
</reference>
<dbReference type="RefSeq" id="WP_183393757.1">
    <property type="nucleotide sequence ID" value="NZ_JACIDR010000001.1"/>
</dbReference>
<accession>A0A7W6CX84</accession>
<dbReference type="Pfam" id="PF13469">
    <property type="entry name" value="Sulfotransfer_3"/>
    <property type="match status" value="1"/>
</dbReference>
<dbReference type="PANTHER" id="PTHR10605:SF56">
    <property type="entry name" value="BIFUNCTIONAL HEPARAN SULFATE N-DEACETYLASE_N-SULFOTRANSFERASE"/>
    <property type="match status" value="1"/>
</dbReference>
<dbReference type="EMBL" id="JACIDR010000001">
    <property type="protein sequence ID" value="MBB3971917.1"/>
    <property type="molecule type" value="Genomic_DNA"/>
</dbReference>
<sequence>MPTIFDLQSRPLDALRGLMGRAPREAVRGDGPDFFCVGLQKAGTQWLYDQLQLHPDFWMPPFKELHYFDRTFPTGRIAHATQRFLTDPERYARTRRRRGLKPLDARDKAFFRKVAALADKPKDLDAYADLFADKADQISGDITPGYSSLANPVIRQLARRFPSAKVVLLLRDPVERAWSAWRMALAGNDDAAEREQDLAAVTAFLDRPGVIHRSYPTRIAAKWSKRFDGRFRFFFLDDIAAEPEATRAEILGFLGAAAAKPSGVRPDFNRKAKPKPPFRSEPIQALMRERFAEERERCARMFGGAATEWPNASY</sequence>
<protein>
    <recommendedName>
        <fullName evidence="4">Sulfotransferase</fullName>
    </recommendedName>
</protein>
<name>A0A7W6CX84_9HYPH</name>
<evidence type="ECO:0008006" key="4">
    <source>
        <dbReference type="Google" id="ProtNLM"/>
    </source>
</evidence>
<gene>
    <name evidence="2" type="ORF">GGR24_000550</name>
</gene>
<keyword evidence="1" id="KW-0808">Transferase</keyword>
<evidence type="ECO:0000313" key="2">
    <source>
        <dbReference type="EMBL" id="MBB3971917.1"/>
    </source>
</evidence>
<evidence type="ECO:0000256" key="1">
    <source>
        <dbReference type="ARBA" id="ARBA00022679"/>
    </source>
</evidence>
<organism evidence="2 3">
    <name type="scientific">Hansschlegelia beijingensis</name>
    <dbReference type="NCBI Taxonomy" id="1133344"/>
    <lineage>
        <taxon>Bacteria</taxon>
        <taxon>Pseudomonadati</taxon>
        <taxon>Pseudomonadota</taxon>
        <taxon>Alphaproteobacteria</taxon>
        <taxon>Hyphomicrobiales</taxon>
        <taxon>Methylopilaceae</taxon>
        <taxon>Hansschlegelia</taxon>
    </lineage>
</organism>
<proteinExistence type="predicted"/>
<dbReference type="AlphaFoldDB" id="A0A7W6CX84"/>
<comment type="caution">
    <text evidence="2">The sequence shown here is derived from an EMBL/GenBank/DDBJ whole genome shotgun (WGS) entry which is preliminary data.</text>
</comment>
<dbReference type="GO" id="GO:0008146">
    <property type="term" value="F:sulfotransferase activity"/>
    <property type="evidence" value="ECO:0007669"/>
    <property type="project" value="InterPro"/>
</dbReference>
<evidence type="ECO:0000313" key="3">
    <source>
        <dbReference type="Proteomes" id="UP000528964"/>
    </source>
</evidence>
<dbReference type="SUPFAM" id="SSF52540">
    <property type="entry name" value="P-loop containing nucleoside triphosphate hydrolases"/>
    <property type="match status" value="1"/>
</dbReference>
<dbReference type="InterPro" id="IPR027417">
    <property type="entry name" value="P-loop_NTPase"/>
</dbReference>
<dbReference type="InterPro" id="IPR037359">
    <property type="entry name" value="NST/OST"/>
</dbReference>